<dbReference type="InterPro" id="IPR024694">
    <property type="entry name" value="PurE_prokaryotes"/>
</dbReference>
<name>A0A2N5ZCB5_MUIH1</name>
<dbReference type="HAMAP" id="MF_01929">
    <property type="entry name" value="PurE_classI"/>
    <property type="match status" value="1"/>
</dbReference>
<comment type="pathway">
    <text evidence="3">Purine metabolism; IMP biosynthesis via de novo pathway; 5-amino-1-(5-phospho-D-ribosyl)imidazole-4-carboxylate from 5-amino-1-(5-phospho-D-ribosyl)imidazole (N5-CAIR route): step 2/2.</text>
</comment>
<protein>
    <recommendedName>
        <fullName evidence="3">N5-carboxyaminoimidazole ribonucleotide mutase</fullName>
        <shortName evidence="3">N5-CAIR mutase</shortName>
        <ecNumber evidence="3">5.4.99.18</ecNumber>
    </recommendedName>
    <alternativeName>
        <fullName evidence="3">5-(carboxyamino)imidazole ribonucleotide mutase</fullName>
    </alternativeName>
</protein>
<dbReference type="Gene3D" id="3.40.50.1970">
    <property type="match status" value="1"/>
</dbReference>
<gene>
    <name evidence="3 6" type="primary">purE</name>
    <name evidence="6" type="ORF">C0601_10530</name>
</gene>
<evidence type="ECO:0000256" key="3">
    <source>
        <dbReference type="HAMAP-Rule" id="MF_01929"/>
    </source>
</evidence>
<feature type="binding site" evidence="3 4">
    <location>
        <position position="38"/>
    </location>
    <ligand>
        <name>substrate</name>
    </ligand>
</feature>
<comment type="similarity">
    <text evidence="3">Belongs to the AIR carboxylase family. Class I subfamily.</text>
</comment>
<dbReference type="InterPro" id="IPR033747">
    <property type="entry name" value="PurE_ClassI"/>
</dbReference>
<dbReference type="GO" id="GO:0006189">
    <property type="term" value="P:'de novo' IMP biosynthetic process"/>
    <property type="evidence" value="ECO:0007669"/>
    <property type="project" value="UniProtKB-UniRule"/>
</dbReference>
<dbReference type="AlphaFoldDB" id="A0A2N5ZCB5"/>
<dbReference type="NCBIfam" id="TIGR01162">
    <property type="entry name" value="purE"/>
    <property type="match status" value="1"/>
</dbReference>
<evidence type="ECO:0000256" key="2">
    <source>
        <dbReference type="ARBA" id="ARBA00023235"/>
    </source>
</evidence>
<dbReference type="PANTHER" id="PTHR23046">
    <property type="entry name" value="PHOSPHORIBOSYLAMINOIMIDAZOLE CARBOXYLASE CATALYTIC SUBUNIT"/>
    <property type="match status" value="1"/>
</dbReference>
<dbReference type="GO" id="GO:0034023">
    <property type="term" value="F:5-(carboxyamino)imidazole ribonucleotide mutase activity"/>
    <property type="evidence" value="ECO:0007669"/>
    <property type="project" value="UniProtKB-UniRule"/>
</dbReference>
<dbReference type="UniPathway" id="UPA00074">
    <property type="reaction ID" value="UER00943"/>
</dbReference>
<reference evidence="6 7" key="1">
    <citation type="submission" date="2017-11" db="EMBL/GenBank/DDBJ databases">
        <title>Genome-resolved metagenomics identifies genetic mobility, metabolic interactions, and unexpected diversity in perchlorate-reducing communities.</title>
        <authorList>
            <person name="Barnum T.P."/>
            <person name="Figueroa I.A."/>
            <person name="Carlstrom C.I."/>
            <person name="Lucas L.N."/>
            <person name="Engelbrektson A.L."/>
            <person name="Coates J.D."/>
        </authorList>
    </citation>
    <scope>NUCLEOTIDE SEQUENCE [LARGE SCALE GENOMIC DNA]</scope>
    <source>
        <strain evidence="6">BM706</strain>
    </source>
</reference>
<keyword evidence="1 3" id="KW-0658">Purine biosynthesis</keyword>
<dbReference type="Pfam" id="PF00731">
    <property type="entry name" value="AIRC"/>
    <property type="match status" value="1"/>
</dbReference>
<evidence type="ECO:0000313" key="6">
    <source>
        <dbReference type="EMBL" id="PLX16300.1"/>
    </source>
</evidence>
<feature type="domain" description="PurE" evidence="5">
    <location>
        <begin position="1"/>
        <end position="131"/>
    </location>
</feature>
<keyword evidence="2 3" id="KW-0413">Isomerase</keyword>
<comment type="catalytic activity">
    <reaction evidence="3">
        <text>5-carboxyamino-1-(5-phospho-D-ribosyl)imidazole + H(+) = 5-amino-1-(5-phospho-D-ribosyl)imidazole-4-carboxylate</text>
        <dbReference type="Rhea" id="RHEA:13193"/>
        <dbReference type="ChEBI" id="CHEBI:15378"/>
        <dbReference type="ChEBI" id="CHEBI:58730"/>
        <dbReference type="ChEBI" id="CHEBI:77657"/>
        <dbReference type="EC" id="5.4.99.18"/>
    </reaction>
</comment>
<dbReference type="SUPFAM" id="SSF52255">
    <property type="entry name" value="N5-CAIR mutase (phosphoribosylaminoimidazole carboxylase, PurE)"/>
    <property type="match status" value="1"/>
</dbReference>
<dbReference type="Proteomes" id="UP000234857">
    <property type="component" value="Unassembled WGS sequence"/>
</dbReference>
<comment type="function">
    <text evidence="3">Catalyzes the conversion of N5-carboxyaminoimidazole ribonucleotide (N5-CAIR) to 4-carboxy-5-aminoimidazole ribonucleotide (CAIR).</text>
</comment>
<evidence type="ECO:0000259" key="5">
    <source>
        <dbReference type="SMART" id="SM01001"/>
    </source>
</evidence>
<feature type="binding site" evidence="3 4">
    <location>
        <position position="8"/>
    </location>
    <ligand>
        <name>substrate</name>
    </ligand>
</feature>
<dbReference type="EMBL" id="PKTG01000118">
    <property type="protein sequence ID" value="PLX16300.1"/>
    <property type="molecule type" value="Genomic_DNA"/>
</dbReference>
<dbReference type="PANTHER" id="PTHR23046:SF2">
    <property type="entry name" value="PHOSPHORIBOSYLAMINOIMIDAZOLE CARBOXYLASE"/>
    <property type="match status" value="1"/>
</dbReference>
<dbReference type="SMART" id="SM01001">
    <property type="entry name" value="AIRC"/>
    <property type="match status" value="1"/>
</dbReference>
<dbReference type="InterPro" id="IPR000031">
    <property type="entry name" value="PurE_dom"/>
</dbReference>
<proteinExistence type="inferred from homology"/>
<evidence type="ECO:0000256" key="4">
    <source>
        <dbReference type="PIRSR" id="PIRSR001338-1"/>
    </source>
</evidence>
<evidence type="ECO:0000256" key="1">
    <source>
        <dbReference type="ARBA" id="ARBA00022755"/>
    </source>
</evidence>
<accession>A0A2N5ZCB5</accession>
<organism evidence="6 7">
    <name type="scientific">Muiribacterium halophilum</name>
    <dbReference type="NCBI Taxonomy" id="2053465"/>
    <lineage>
        <taxon>Bacteria</taxon>
        <taxon>Candidatus Muiribacteriota</taxon>
        <taxon>Candidatus Muiribacteriia</taxon>
        <taxon>Candidatus Muiribacteriales</taxon>
        <taxon>Candidatus Muiribacteriaceae</taxon>
        <taxon>Candidatus Muiribacterium</taxon>
    </lineage>
</organism>
<dbReference type="EC" id="5.4.99.18" evidence="3"/>
<dbReference type="PIRSF" id="PIRSF001338">
    <property type="entry name" value="AIR_carboxylase"/>
    <property type="match status" value="1"/>
</dbReference>
<evidence type="ECO:0000313" key="7">
    <source>
        <dbReference type="Proteomes" id="UP000234857"/>
    </source>
</evidence>
<feature type="binding site" evidence="3 4">
    <location>
        <position position="11"/>
    </location>
    <ligand>
        <name>substrate</name>
    </ligand>
</feature>
<comment type="caution">
    <text evidence="6">The sequence shown here is derived from an EMBL/GenBank/DDBJ whole genome shotgun (WGS) entry which is preliminary data.</text>
</comment>
<sequence length="133" mass="14620">MIRILMGSESDREVMENGLKILEENDLKYDVQVISAHREPEKLREYIKENDENTKVYIAGAGLAAHLPGVIASMTQKPVIGVPIYSKYTGGLDALYSIVQMPKGVPVMCVGINNSINACLSAIRIIKSVKSEK</sequence>